<evidence type="ECO:0000256" key="8">
    <source>
        <dbReference type="SAM" id="Coils"/>
    </source>
</evidence>
<feature type="compositionally biased region" description="Polar residues" evidence="9">
    <location>
        <begin position="80"/>
        <end position="117"/>
    </location>
</feature>
<keyword evidence="10" id="KW-1133">Transmembrane helix</keyword>
<dbReference type="SMART" id="SM00066">
    <property type="entry name" value="GAL4"/>
    <property type="match status" value="1"/>
</dbReference>
<dbReference type="SUPFAM" id="SSF57701">
    <property type="entry name" value="Zn2/Cys6 DNA-binding domain"/>
    <property type="match status" value="1"/>
</dbReference>
<evidence type="ECO:0000256" key="7">
    <source>
        <dbReference type="ARBA" id="ARBA00023242"/>
    </source>
</evidence>
<feature type="region of interest" description="Disordered" evidence="9">
    <location>
        <begin position="635"/>
        <end position="679"/>
    </location>
</feature>
<evidence type="ECO:0000256" key="3">
    <source>
        <dbReference type="ARBA" id="ARBA00022833"/>
    </source>
</evidence>
<evidence type="ECO:0000313" key="13">
    <source>
        <dbReference type="Proteomes" id="UP001174694"/>
    </source>
</evidence>
<protein>
    <submittedName>
        <fullName evidence="12">C6 zinc finger domain containing protein</fullName>
    </submittedName>
</protein>
<feature type="transmembrane region" description="Helical" evidence="10">
    <location>
        <begin position="552"/>
        <end position="571"/>
    </location>
</feature>
<accession>A0AA38S1I5</accession>
<evidence type="ECO:0000256" key="1">
    <source>
        <dbReference type="ARBA" id="ARBA00004123"/>
    </source>
</evidence>
<feature type="domain" description="Zn(2)-C6 fungal-type" evidence="11">
    <location>
        <begin position="3"/>
        <end position="33"/>
    </location>
</feature>
<keyword evidence="10" id="KW-0472">Membrane</keyword>
<dbReference type="SMART" id="SM00906">
    <property type="entry name" value="Fungal_trans"/>
    <property type="match status" value="1"/>
</dbReference>
<keyword evidence="3" id="KW-0862">Zinc</keyword>
<evidence type="ECO:0000313" key="12">
    <source>
        <dbReference type="EMBL" id="KAJ9144946.1"/>
    </source>
</evidence>
<keyword evidence="10" id="KW-0812">Transmembrane</keyword>
<dbReference type="AlphaFoldDB" id="A0AA38S1I5"/>
<evidence type="ECO:0000256" key="6">
    <source>
        <dbReference type="ARBA" id="ARBA00023163"/>
    </source>
</evidence>
<sequence length="756" mass="83199">MQACDRCHARKTRCDRRIPQCTACEKAGAQCLHADKLRQRNLPRGYIDNMESLVEQLREENRLLRCRLADAETTSDARRSSATQSGASELDPNSTPFGQEHVQSGTDASTPASSSKGSPVDDAFALEVGYLSLIATGETRYLGSSSGIGLASIISTVVSAQSGVAFLSADQQAAPAGRSVRPDPIVPSDASFPSLAAATPFIEAYFQHTHITFPLLHRPSFMVTVERIFKEPGYYEANTFDAFVFDMVLAIGGSNFNRFEESTAMASKCFAMAQSKVKAVMEMGGLASLKAILLISQHGIFSNLCDTSASIWHLIGIGARICFELGLHLEHKRLSGCPADFAQQANVVTLEEELGRRCFWCLYNLDRVVSFTLGRPVAIRDEEMDVPLPSHLDDDYFGQDRPIVAEPQGSNDSTRKTSPFLHLIRIRRMSGQILGLFYNSRHLADVPLEEKRRIRRQFEDKINTWRNDTNDLCLTQAMAGHNYVSSFVSPEWYNAVYSNAILLLYRPSPYLPHPAMIADQEGGEPDLLKLLHAAKNSIISYSELHRKRRLNYSWITLHGVFIAGLAFIYCVGRILRDPGMRGVIPDFVTIVDVTRACSNVLVAICERWNVSRRSSELFNNLSNAVIRDALNATVRQDKGGRGGRPGSNMPSSRATTGGGSLSPGVSRQQQGHQGAGTQHYGSSVDVGLLGSMPQLDDILVMDEFRQYAGSFDMANQTDGSYPSELVSGFLQDWPFDVPFDAAGGFDSSVQGMSQTW</sequence>
<reference evidence="12" key="1">
    <citation type="submission" date="2022-07" db="EMBL/GenBank/DDBJ databases">
        <title>Fungi with potential for degradation of polypropylene.</title>
        <authorList>
            <person name="Gostincar C."/>
        </authorList>
    </citation>
    <scope>NUCLEOTIDE SEQUENCE</scope>
    <source>
        <strain evidence="12">EXF-13308</strain>
    </source>
</reference>
<dbReference type="GO" id="GO:0006351">
    <property type="term" value="P:DNA-templated transcription"/>
    <property type="evidence" value="ECO:0007669"/>
    <property type="project" value="InterPro"/>
</dbReference>
<comment type="caution">
    <text evidence="12">The sequence shown here is derived from an EMBL/GenBank/DDBJ whole genome shotgun (WGS) entry which is preliminary data.</text>
</comment>
<evidence type="ECO:0000256" key="10">
    <source>
        <dbReference type="SAM" id="Phobius"/>
    </source>
</evidence>
<evidence type="ECO:0000259" key="11">
    <source>
        <dbReference type="PROSITE" id="PS50048"/>
    </source>
</evidence>
<dbReference type="Pfam" id="PF00172">
    <property type="entry name" value="Zn_clus"/>
    <property type="match status" value="1"/>
</dbReference>
<evidence type="ECO:0000256" key="2">
    <source>
        <dbReference type="ARBA" id="ARBA00022723"/>
    </source>
</evidence>
<dbReference type="CDD" id="cd00067">
    <property type="entry name" value="GAL4"/>
    <property type="match status" value="1"/>
</dbReference>
<dbReference type="InterPro" id="IPR036864">
    <property type="entry name" value="Zn2-C6_fun-type_DNA-bd_sf"/>
</dbReference>
<name>A0AA38S1I5_9PEZI</name>
<evidence type="ECO:0000256" key="5">
    <source>
        <dbReference type="ARBA" id="ARBA00023125"/>
    </source>
</evidence>
<feature type="coiled-coil region" evidence="8">
    <location>
        <begin position="47"/>
        <end position="74"/>
    </location>
</feature>
<dbReference type="Proteomes" id="UP001174694">
    <property type="component" value="Unassembled WGS sequence"/>
</dbReference>
<dbReference type="GO" id="GO:0000981">
    <property type="term" value="F:DNA-binding transcription factor activity, RNA polymerase II-specific"/>
    <property type="evidence" value="ECO:0007669"/>
    <property type="project" value="InterPro"/>
</dbReference>
<keyword evidence="13" id="KW-1185">Reference proteome</keyword>
<feature type="region of interest" description="Disordered" evidence="9">
    <location>
        <begin position="74"/>
        <end position="118"/>
    </location>
</feature>
<keyword evidence="6" id="KW-0804">Transcription</keyword>
<evidence type="ECO:0000256" key="4">
    <source>
        <dbReference type="ARBA" id="ARBA00023015"/>
    </source>
</evidence>
<dbReference type="PANTHER" id="PTHR47782:SF12">
    <property type="entry name" value="ZN(II)2CYS6 TRANSCRIPTION FACTOR (EUROFUNG)"/>
    <property type="match status" value="1"/>
</dbReference>
<keyword evidence="5" id="KW-0238">DNA-binding</keyword>
<dbReference type="PROSITE" id="PS50048">
    <property type="entry name" value="ZN2_CY6_FUNGAL_2"/>
    <property type="match status" value="1"/>
</dbReference>
<dbReference type="Gene3D" id="4.10.240.10">
    <property type="entry name" value="Zn(2)-C6 fungal-type DNA-binding domain"/>
    <property type="match status" value="1"/>
</dbReference>
<gene>
    <name evidence="12" type="ORF">NKR23_g5694</name>
</gene>
<proteinExistence type="predicted"/>
<dbReference type="EMBL" id="JANBVO010000015">
    <property type="protein sequence ID" value="KAJ9144946.1"/>
    <property type="molecule type" value="Genomic_DNA"/>
</dbReference>
<dbReference type="GO" id="GO:0045944">
    <property type="term" value="P:positive regulation of transcription by RNA polymerase II"/>
    <property type="evidence" value="ECO:0007669"/>
    <property type="project" value="TreeGrafter"/>
</dbReference>
<organism evidence="12 13">
    <name type="scientific">Pleurostoma richardsiae</name>
    <dbReference type="NCBI Taxonomy" id="41990"/>
    <lineage>
        <taxon>Eukaryota</taxon>
        <taxon>Fungi</taxon>
        <taxon>Dikarya</taxon>
        <taxon>Ascomycota</taxon>
        <taxon>Pezizomycotina</taxon>
        <taxon>Sordariomycetes</taxon>
        <taxon>Sordariomycetidae</taxon>
        <taxon>Calosphaeriales</taxon>
        <taxon>Pleurostomataceae</taxon>
        <taxon>Pleurostoma</taxon>
    </lineage>
</organism>
<keyword evidence="2" id="KW-0479">Metal-binding</keyword>
<dbReference type="GO" id="GO:0008270">
    <property type="term" value="F:zinc ion binding"/>
    <property type="evidence" value="ECO:0007669"/>
    <property type="project" value="InterPro"/>
</dbReference>
<feature type="compositionally biased region" description="Low complexity" evidence="9">
    <location>
        <begin position="668"/>
        <end position="679"/>
    </location>
</feature>
<dbReference type="Pfam" id="PF04082">
    <property type="entry name" value="Fungal_trans"/>
    <property type="match status" value="1"/>
</dbReference>
<dbReference type="GO" id="GO:0043565">
    <property type="term" value="F:sequence-specific DNA binding"/>
    <property type="evidence" value="ECO:0007669"/>
    <property type="project" value="TreeGrafter"/>
</dbReference>
<dbReference type="InterPro" id="IPR052202">
    <property type="entry name" value="Yeast_MetPath_Reg"/>
</dbReference>
<evidence type="ECO:0000256" key="9">
    <source>
        <dbReference type="SAM" id="MobiDB-lite"/>
    </source>
</evidence>
<keyword evidence="8" id="KW-0175">Coiled coil</keyword>
<dbReference type="InterPro" id="IPR007219">
    <property type="entry name" value="XnlR_reg_dom"/>
</dbReference>
<dbReference type="PROSITE" id="PS00463">
    <property type="entry name" value="ZN2_CY6_FUNGAL_1"/>
    <property type="match status" value="1"/>
</dbReference>
<dbReference type="GO" id="GO:0005634">
    <property type="term" value="C:nucleus"/>
    <property type="evidence" value="ECO:0007669"/>
    <property type="project" value="UniProtKB-SubCell"/>
</dbReference>
<dbReference type="InterPro" id="IPR001138">
    <property type="entry name" value="Zn2Cys6_DnaBD"/>
</dbReference>
<comment type="subcellular location">
    <subcellularLocation>
        <location evidence="1">Nucleus</location>
    </subcellularLocation>
</comment>
<keyword evidence="7" id="KW-0539">Nucleus</keyword>
<dbReference type="PANTHER" id="PTHR47782">
    <property type="entry name" value="ZN(II)2CYS6 TRANSCRIPTION FACTOR (EUROFUNG)-RELATED"/>
    <property type="match status" value="1"/>
</dbReference>
<dbReference type="CDD" id="cd12148">
    <property type="entry name" value="fungal_TF_MHR"/>
    <property type="match status" value="1"/>
</dbReference>
<keyword evidence="4" id="KW-0805">Transcription regulation</keyword>